<sequence length="1143" mass="125876">MPPDIRSFFGGGSSSQEKLAPTTKKQTAEKKGRGRGKRQVLSDSEEEDEVKPTKKATPKKATPKKAASQKVVKRESPKGEATTTSEYFASSGKSKPTRSTPSKAKSTPASKQTEKANGTPKSTPTTKATSKSKVETNGRTSSRKKNAPKYTNDDEEDSDENDDDETFDAKVVEEDEDSGEDVFEADYKPGRRGGKDAYESDEDDVVVQPKTRKAPGKGRAARKADSDEDVIMEDTKMKDIPQHKEPTKGRKRKSPELDDLEELEVLPSKKAKASKAKSPAKKATPKKKKQDEPQERSAVDDIFDSIPTVRPPTPPPRDDSKKFDWRIAQAKAAPEIPGAAAELPEGAENCLAGLTFVFTGVLNTLDRTKGQELVKRYGGKVTGAPSQKTSFVVLGTDAGPKKLETIQKNALRTIDENGLFELIKKLPANGGDGKAAEQFEAKKKKEEKEIEKAAQEMAKQEREHAQKAKISMSPGKSLPSRTANGVPDVDTRLWTVKYAPTATSMICGNKGQVEKLQAWLRAWPMNLRTKFKKPGKDSTGVFRAMCLHGPPGIGKTTAAHLAAKLEGYDIVESNASDTRSKKLVEAGLKGVLDTTSLLGYFAGDGKQVEQGKKKLVLIMDEVDGMSAGDRGGVGALAATCRKTHIPMILICNDRKLPKMKPFDHVAFDLPFRRPTVDQVRQRIMTICFREKLKIPPNVINALIEGSHSDIRQIINMLSTAKLDQDAMDFDQGKKMTKSWEKNVILKPWDIVSKILGGGMFAPSSSSSLNDKIELYFNDHEWASLMLQENYLGTRPMLANSYSGKEHNLKALELTEKAASSISDGDLVDRMIHGSQQQWSLMPTHAVFSFVRPASFVAGSQAGNQTRFTTWLGNNSKMGEELLLFLQLHPFQRERYADSPNPGKLSRFIKEIQGHMRLRSSGDRHEIRQQYFPLLWYRLIRQLQLSGKDIIPAIIDLMDSYYLTKDDWDAMLELGVGPLEMEDKAIDTQTRAAFTRAYNLASHPLPYMKASQVVAPKKKDRERPDLEEALEASDSGGESGDEQAVVSGEEELDLKKDKYVKAPKKRKAAAGKAKAGKSADAAKGSGKGRGKKGKDEEGDEEMEVDDDEEGSEDAFEKPKKGRGGRELGGEDRGRRKVVTCGISV</sequence>
<feature type="compositionally biased region" description="Basic and acidic residues" evidence="12">
    <location>
        <begin position="1113"/>
        <end position="1132"/>
    </location>
</feature>
<dbReference type="Gene3D" id="3.40.50.300">
    <property type="entry name" value="P-loop containing nucleotide triphosphate hydrolases"/>
    <property type="match status" value="1"/>
</dbReference>
<dbReference type="Gene3D" id="1.20.272.10">
    <property type="match status" value="1"/>
</dbReference>
<dbReference type="EMBL" id="JAPUFD010000016">
    <property type="protein sequence ID" value="MDI1491969.1"/>
    <property type="molecule type" value="Genomic_DNA"/>
</dbReference>
<dbReference type="InterPro" id="IPR047854">
    <property type="entry name" value="RFC_lid"/>
</dbReference>
<accession>A0AA43TXY9</accession>
<keyword evidence="7 10" id="KW-0067">ATP-binding</keyword>
<dbReference type="FunFam" id="3.40.50.300:FF:000395">
    <property type="entry name" value="Replication factor C subunit 1"/>
    <property type="match status" value="1"/>
</dbReference>
<comment type="similarity">
    <text evidence="2 10">Belongs to the activator 1 large subunit family.</text>
</comment>
<keyword evidence="4" id="KW-0597">Phosphoprotein</keyword>
<feature type="compositionally biased region" description="Low complexity" evidence="12">
    <location>
        <begin position="1069"/>
        <end position="1083"/>
    </location>
</feature>
<evidence type="ECO:0000256" key="2">
    <source>
        <dbReference type="ARBA" id="ARBA00006116"/>
    </source>
</evidence>
<feature type="compositionally biased region" description="Basic and acidic residues" evidence="12">
    <location>
        <begin position="289"/>
        <end position="299"/>
    </location>
</feature>
<dbReference type="Proteomes" id="UP001161017">
    <property type="component" value="Unassembled WGS sequence"/>
</dbReference>
<evidence type="ECO:0000256" key="7">
    <source>
        <dbReference type="ARBA" id="ARBA00022840"/>
    </source>
</evidence>
<feature type="domain" description="BRCT" evidence="13">
    <location>
        <begin position="346"/>
        <end position="425"/>
    </location>
</feature>
<reference evidence="14" key="1">
    <citation type="journal article" date="2023" name="Genome Biol. Evol.">
        <title>First Whole Genome Sequence and Flow Cytometry Genome Size Data for the Lichen-Forming Fungus Ramalina farinacea (Ascomycota).</title>
        <authorList>
            <person name="Llewellyn T."/>
            <person name="Mian S."/>
            <person name="Hill R."/>
            <person name="Leitch I.J."/>
            <person name="Gaya E."/>
        </authorList>
    </citation>
    <scope>NUCLEOTIDE SEQUENCE</scope>
    <source>
        <strain evidence="14">LIQ254RAFAR</strain>
    </source>
</reference>
<feature type="region of interest" description="Disordered" evidence="12">
    <location>
        <begin position="1010"/>
        <end position="1143"/>
    </location>
</feature>
<feature type="compositionally biased region" description="Acidic residues" evidence="12">
    <location>
        <begin position="153"/>
        <end position="166"/>
    </location>
</feature>
<dbReference type="InterPro" id="IPR003959">
    <property type="entry name" value="ATPase_AAA_core"/>
</dbReference>
<protein>
    <recommendedName>
        <fullName evidence="3 10">Replication factor C subunit 1</fullName>
    </recommendedName>
</protein>
<evidence type="ECO:0000256" key="9">
    <source>
        <dbReference type="ARBA" id="ARBA00023242"/>
    </source>
</evidence>
<keyword evidence="11" id="KW-0175">Coiled coil</keyword>
<dbReference type="InterPro" id="IPR012178">
    <property type="entry name" value="RFC1"/>
</dbReference>
<feature type="compositionally biased region" description="Basic residues" evidence="12">
    <location>
        <begin position="269"/>
        <end position="288"/>
    </location>
</feature>
<keyword evidence="6 10" id="KW-0547">Nucleotide-binding</keyword>
<dbReference type="GO" id="GO:0006281">
    <property type="term" value="P:DNA repair"/>
    <property type="evidence" value="ECO:0007669"/>
    <property type="project" value="InterPro"/>
</dbReference>
<keyword evidence="15" id="KW-1185">Reference proteome</keyword>
<evidence type="ECO:0000259" key="13">
    <source>
        <dbReference type="PROSITE" id="PS50172"/>
    </source>
</evidence>
<feature type="compositionally biased region" description="Acidic residues" evidence="12">
    <location>
        <begin position="1095"/>
        <end position="1112"/>
    </location>
</feature>
<feature type="compositionally biased region" description="Basic residues" evidence="12">
    <location>
        <begin position="53"/>
        <end position="63"/>
    </location>
</feature>
<dbReference type="Pfam" id="PF00533">
    <property type="entry name" value="BRCT"/>
    <property type="match status" value="1"/>
</dbReference>
<dbReference type="CDD" id="cd18140">
    <property type="entry name" value="HLD_clamp_RFC"/>
    <property type="match status" value="1"/>
</dbReference>
<feature type="coiled-coil region" evidence="11">
    <location>
        <begin position="436"/>
        <end position="470"/>
    </location>
</feature>
<dbReference type="SUPFAM" id="SSF52540">
    <property type="entry name" value="P-loop containing nucleoside triphosphate hydrolases"/>
    <property type="match status" value="1"/>
</dbReference>
<feature type="region of interest" description="Disordered" evidence="12">
    <location>
        <begin position="1"/>
        <end position="321"/>
    </location>
</feature>
<dbReference type="Gene3D" id="3.40.50.10190">
    <property type="entry name" value="BRCT domain"/>
    <property type="match status" value="1"/>
</dbReference>
<feature type="compositionally biased region" description="Low complexity" evidence="12">
    <location>
        <begin position="119"/>
        <end position="131"/>
    </location>
</feature>
<evidence type="ECO:0000313" key="15">
    <source>
        <dbReference type="Proteomes" id="UP001161017"/>
    </source>
</evidence>
<dbReference type="FunFam" id="1.10.8.60:FF:000021">
    <property type="entry name" value="Replication factor C subunit 1"/>
    <property type="match status" value="1"/>
</dbReference>
<keyword evidence="5 10" id="KW-0235">DNA replication</keyword>
<dbReference type="Pfam" id="PF25361">
    <property type="entry name" value="AAA_lid_RFC1"/>
    <property type="match status" value="1"/>
</dbReference>
<proteinExistence type="inferred from homology"/>
<feature type="compositionally biased region" description="Polar residues" evidence="12">
    <location>
        <begin position="81"/>
        <end position="111"/>
    </location>
</feature>
<organism evidence="14 15">
    <name type="scientific">Ramalina farinacea</name>
    <dbReference type="NCBI Taxonomy" id="258253"/>
    <lineage>
        <taxon>Eukaryota</taxon>
        <taxon>Fungi</taxon>
        <taxon>Dikarya</taxon>
        <taxon>Ascomycota</taxon>
        <taxon>Pezizomycotina</taxon>
        <taxon>Lecanoromycetes</taxon>
        <taxon>OSLEUM clade</taxon>
        <taxon>Lecanoromycetidae</taxon>
        <taxon>Lecanorales</taxon>
        <taxon>Lecanorineae</taxon>
        <taxon>Ramalinaceae</taxon>
        <taxon>Ramalina</taxon>
    </lineage>
</organism>
<dbReference type="SUPFAM" id="SSF48019">
    <property type="entry name" value="post-AAA+ oligomerization domain-like"/>
    <property type="match status" value="1"/>
</dbReference>
<evidence type="ECO:0000256" key="8">
    <source>
        <dbReference type="ARBA" id="ARBA00023125"/>
    </source>
</evidence>
<dbReference type="PROSITE" id="PS50172">
    <property type="entry name" value="BRCT"/>
    <property type="match status" value="1"/>
</dbReference>
<evidence type="ECO:0000256" key="6">
    <source>
        <dbReference type="ARBA" id="ARBA00022741"/>
    </source>
</evidence>
<feature type="compositionally biased region" description="Basic residues" evidence="12">
    <location>
        <begin position="210"/>
        <end position="221"/>
    </location>
</feature>
<dbReference type="PANTHER" id="PTHR23389">
    <property type="entry name" value="CHROMOSOME TRANSMISSION FIDELITY FACTOR 18"/>
    <property type="match status" value="1"/>
</dbReference>
<evidence type="ECO:0000256" key="11">
    <source>
        <dbReference type="SAM" id="Coils"/>
    </source>
</evidence>
<dbReference type="GO" id="GO:0003677">
    <property type="term" value="F:DNA binding"/>
    <property type="evidence" value="ECO:0007669"/>
    <property type="project" value="UniProtKB-KW"/>
</dbReference>
<dbReference type="Pfam" id="PF08519">
    <property type="entry name" value="RFC1"/>
    <property type="match status" value="2"/>
</dbReference>
<dbReference type="CDD" id="cd00009">
    <property type="entry name" value="AAA"/>
    <property type="match status" value="1"/>
</dbReference>
<dbReference type="InterPro" id="IPR036420">
    <property type="entry name" value="BRCT_dom_sf"/>
</dbReference>
<dbReference type="InterPro" id="IPR003593">
    <property type="entry name" value="AAA+_ATPase"/>
</dbReference>
<dbReference type="FunFam" id="1.20.272.10:FF:000005">
    <property type="entry name" value="Replication factor C subunit 1"/>
    <property type="match status" value="1"/>
</dbReference>
<dbReference type="PANTHER" id="PTHR23389:SF6">
    <property type="entry name" value="REPLICATION FACTOR C SUBUNIT 1"/>
    <property type="match status" value="1"/>
</dbReference>
<gene>
    <name evidence="14" type="primary">rfc1</name>
    <name evidence="14" type="ORF">OHK93_003180</name>
</gene>
<dbReference type="GO" id="GO:0006271">
    <property type="term" value="P:DNA strand elongation involved in DNA replication"/>
    <property type="evidence" value="ECO:0007669"/>
    <property type="project" value="UniProtKB-ARBA"/>
</dbReference>
<dbReference type="SUPFAM" id="SSF52113">
    <property type="entry name" value="BRCT domain"/>
    <property type="match status" value="1"/>
</dbReference>
<keyword evidence="9 10" id="KW-0539">Nucleus</keyword>
<dbReference type="SMART" id="SM00292">
    <property type="entry name" value="BRCT"/>
    <property type="match status" value="1"/>
</dbReference>
<keyword evidence="8" id="KW-0238">DNA-binding</keyword>
<dbReference type="Pfam" id="PF00004">
    <property type="entry name" value="AAA"/>
    <property type="match status" value="1"/>
</dbReference>
<comment type="subcellular location">
    <subcellularLocation>
        <location evidence="1 10">Nucleus</location>
    </subcellularLocation>
</comment>
<feature type="compositionally biased region" description="Acidic residues" evidence="12">
    <location>
        <begin position="173"/>
        <end position="184"/>
    </location>
</feature>
<dbReference type="InterPro" id="IPR013725">
    <property type="entry name" value="DNA_replication_fac_RFC1_C"/>
</dbReference>
<dbReference type="FunFam" id="3.40.50.10190:FF:000001">
    <property type="entry name" value="Replication factor C subunit 1"/>
    <property type="match status" value="1"/>
</dbReference>
<evidence type="ECO:0000256" key="1">
    <source>
        <dbReference type="ARBA" id="ARBA00004123"/>
    </source>
</evidence>
<dbReference type="GO" id="GO:0005524">
    <property type="term" value="F:ATP binding"/>
    <property type="evidence" value="ECO:0007669"/>
    <property type="project" value="UniProtKB-UniRule"/>
</dbReference>
<dbReference type="GO" id="GO:0003689">
    <property type="term" value="F:DNA clamp loader activity"/>
    <property type="evidence" value="ECO:0007669"/>
    <property type="project" value="UniProtKB-UniRule"/>
</dbReference>
<dbReference type="InterPro" id="IPR027417">
    <property type="entry name" value="P-loop_NTPase"/>
</dbReference>
<feature type="compositionally biased region" description="Basic and acidic residues" evidence="12">
    <location>
        <begin position="185"/>
        <end position="198"/>
    </location>
</feature>
<comment type="caution">
    <text evidence="14">The sequence shown here is derived from an EMBL/GenBank/DDBJ whole genome shotgun (WGS) entry which is preliminary data.</text>
</comment>
<dbReference type="AlphaFoldDB" id="A0AA43TXY9"/>
<dbReference type="InterPro" id="IPR001357">
    <property type="entry name" value="BRCT_dom"/>
</dbReference>
<evidence type="ECO:0000256" key="4">
    <source>
        <dbReference type="ARBA" id="ARBA00022553"/>
    </source>
</evidence>
<evidence type="ECO:0000256" key="10">
    <source>
        <dbReference type="PIRNR" id="PIRNR036578"/>
    </source>
</evidence>
<dbReference type="InterPro" id="IPR008921">
    <property type="entry name" value="DNA_pol3_clamp-load_cplx_C"/>
</dbReference>
<dbReference type="PIRSF" id="PIRSF036578">
    <property type="entry name" value="RFC1"/>
    <property type="match status" value="1"/>
</dbReference>
<feature type="compositionally biased region" description="Basic and acidic residues" evidence="12">
    <location>
        <begin position="233"/>
        <end position="248"/>
    </location>
</feature>
<evidence type="ECO:0000256" key="3">
    <source>
        <dbReference type="ARBA" id="ARBA00020401"/>
    </source>
</evidence>
<dbReference type="Gene3D" id="1.10.8.60">
    <property type="match status" value="1"/>
</dbReference>
<evidence type="ECO:0000256" key="5">
    <source>
        <dbReference type="ARBA" id="ARBA00022705"/>
    </source>
</evidence>
<evidence type="ECO:0000313" key="14">
    <source>
        <dbReference type="EMBL" id="MDI1491969.1"/>
    </source>
</evidence>
<feature type="compositionally biased region" description="Basic and acidic residues" evidence="12">
    <location>
        <begin position="1016"/>
        <end position="1025"/>
    </location>
</feature>
<evidence type="ECO:0000256" key="12">
    <source>
        <dbReference type="SAM" id="MobiDB-lite"/>
    </source>
</evidence>
<dbReference type="GO" id="GO:0005663">
    <property type="term" value="C:DNA replication factor C complex"/>
    <property type="evidence" value="ECO:0007669"/>
    <property type="project" value="InterPro"/>
</dbReference>
<dbReference type="GO" id="GO:0016887">
    <property type="term" value="F:ATP hydrolysis activity"/>
    <property type="evidence" value="ECO:0007669"/>
    <property type="project" value="InterPro"/>
</dbReference>
<name>A0AA43TXY9_9LECA</name>
<dbReference type="SMART" id="SM00382">
    <property type="entry name" value="AAA"/>
    <property type="match status" value="1"/>
</dbReference>
<dbReference type="GO" id="GO:0005634">
    <property type="term" value="C:nucleus"/>
    <property type="evidence" value="ECO:0007669"/>
    <property type="project" value="UniProtKB-SubCell"/>
</dbReference>